<sequence length="61" mass="7094">MFDDLDQVREQTQVWMDDYNNQRPHDALGKMAPIEYAKINTLLETTNKTKNNNFITSSSSN</sequence>
<accession>A0A2R3Z732</accession>
<dbReference type="SUPFAM" id="SSF53098">
    <property type="entry name" value="Ribonuclease H-like"/>
    <property type="match status" value="1"/>
</dbReference>
<reference evidence="3" key="1">
    <citation type="submission" date="2018-03" db="EMBL/GenBank/DDBJ databases">
        <title>Gramella fulva sp. nov., isolated from a dry surface of tidal flat.</title>
        <authorList>
            <person name="Hwang S.H."/>
            <person name="Hwang W.M."/>
            <person name="Kang K."/>
            <person name="Ahn T.-Y."/>
        </authorList>
    </citation>
    <scope>NUCLEOTIDE SEQUENCE [LARGE SCALE GENOMIC DNA]</scope>
    <source>
        <strain evidence="3">SH35</strain>
    </source>
</reference>
<organism evidence="2 3">
    <name type="scientific">Christiangramia fulva</name>
    <dbReference type="NCBI Taxonomy" id="2126553"/>
    <lineage>
        <taxon>Bacteria</taxon>
        <taxon>Pseudomonadati</taxon>
        <taxon>Bacteroidota</taxon>
        <taxon>Flavobacteriia</taxon>
        <taxon>Flavobacteriales</taxon>
        <taxon>Flavobacteriaceae</taxon>
        <taxon>Christiangramia</taxon>
    </lineage>
</organism>
<evidence type="ECO:0000313" key="3">
    <source>
        <dbReference type="Proteomes" id="UP000241507"/>
    </source>
</evidence>
<proteinExistence type="predicted"/>
<dbReference type="OrthoDB" id="1495855at2"/>
<keyword evidence="3" id="KW-1185">Reference proteome</keyword>
<protein>
    <recommendedName>
        <fullName evidence="1">Integrase catalytic domain-containing protein</fullName>
    </recommendedName>
</protein>
<evidence type="ECO:0000259" key="1">
    <source>
        <dbReference type="Pfam" id="PF13683"/>
    </source>
</evidence>
<dbReference type="EMBL" id="CP028136">
    <property type="protein sequence ID" value="AVR46038.1"/>
    <property type="molecule type" value="Genomic_DNA"/>
</dbReference>
<feature type="domain" description="Integrase catalytic" evidence="1">
    <location>
        <begin position="2"/>
        <end position="33"/>
    </location>
</feature>
<dbReference type="Proteomes" id="UP000241507">
    <property type="component" value="Chromosome"/>
</dbReference>
<name>A0A2R3Z732_9FLAO</name>
<dbReference type="AlphaFoldDB" id="A0A2R3Z732"/>
<dbReference type="GO" id="GO:0015074">
    <property type="term" value="P:DNA integration"/>
    <property type="evidence" value="ECO:0007669"/>
    <property type="project" value="InterPro"/>
</dbReference>
<evidence type="ECO:0000313" key="2">
    <source>
        <dbReference type="EMBL" id="AVR46038.1"/>
    </source>
</evidence>
<dbReference type="KEGG" id="grs:C7S20_12670"/>
<dbReference type="Pfam" id="PF13683">
    <property type="entry name" value="rve_3"/>
    <property type="match status" value="1"/>
</dbReference>
<dbReference type="InterPro" id="IPR012337">
    <property type="entry name" value="RNaseH-like_sf"/>
</dbReference>
<dbReference type="InterPro" id="IPR001584">
    <property type="entry name" value="Integrase_cat-core"/>
</dbReference>
<gene>
    <name evidence="2" type="ORF">C7S20_12670</name>
</gene>